<sequence length="338" mass="38120">METPDRAAILATTKRSAAQLQQAFDRHHDAEAWKLRFVDCVSKSRSVEAVQETETVRYVADPGDLTGIGIELSGFMQDFYHDEAVERARLGFDSLSPVLMYADVRRVYQFLHVITGRIASSGFTGVFTLDTVGGEREITQRLMQVFDALVEVRETEDATELRVRGRLRPADVDRVLSLLVLKMLFRQVHDWRLAPVEDERQPRPLAVREVGDLHVLVPPNRGVQRPEVEQRSLARRVAETLHHDGLDAVFEFGVGVLLAHVLADEQHVRLVAAEPDREAKRGVRLVSELVDETPDVGVHVLQVVGNLVEFLVQVLLWFLWGVHHVVGRTETGSEYNSC</sequence>
<evidence type="ECO:0000313" key="2">
    <source>
        <dbReference type="Proteomes" id="UP001596407"/>
    </source>
</evidence>
<dbReference type="InterPro" id="IPR055927">
    <property type="entry name" value="DUF7504"/>
</dbReference>
<gene>
    <name evidence="1" type="ORF">ACFQJ6_19525</name>
</gene>
<evidence type="ECO:0000313" key="1">
    <source>
        <dbReference type="EMBL" id="MFC7081954.1"/>
    </source>
</evidence>
<dbReference type="RefSeq" id="WP_382210211.1">
    <property type="nucleotide sequence ID" value="NZ_JBHSZH010000005.1"/>
</dbReference>
<keyword evidence="2" id="KW-1185">Reference proteome</keyword>
<dbReference type="Proteomes" id="UP001596407">
    <property type="component" value="Unassembled WGS sequence"/>
</dbReference>
<protein>
    <submittedName>
        <fullName evidence="1">Uncharacterized protein</fullName>
    </submittedName>
</protein>
<accession>A0ABD5WRY2</accession>
<comment type="caution">
    <text evidence="1">The sequence shown here is derived from an EMBL/GenBank/DDBJ whole genome shotgun (WGS) entry which is preliminary data.</text>
</comment>
<dbReference type="EMBL" id="JBHSZH010000005">
    <property type="protein sequence ID" value="MFC7081954.1"/>
    <property type="molecule type" value="Genomic_DNA"/>
</dbReference>
<reference evidence="1 2" key="1">
    <citation type="journal article" date="2019" name="Int. J. Syst. Evol. Microbiol.">
        <title>The Global Catalogue of Microorganisms (GCM) 10K type strain sequencing project: providing services to taxonomists for standard genome sequencing and annotation.</title>
        <authorList>
            <consortium name="The Broad Institute Genomics Platform"/>
            <consortium name="The Broad Institute Genome Sequencing Center for Infectious Disease"/>
            <person name="Wu L."/>
            <person name="Ma J."/>
        </authorList>
    </citation>
    <scope>NUCLEOTIDE SEQUENCE [LARGE SCALE GENOMIC DNA]</scope>
    <source>
        <strain evidence="1 2">DT72</strain>
    </source>
</reference>
<name>A0ABD5WRY2_9EURY</name>
<proteinExistence type="predicted"/>
<dbReference type="AlphaFoldDB" id="A0ABD5WRY2"/>
<organism evidence="1 2">
    <name type="scientific">Halorussus caseinilyticus</name>
    <dbReference type="NCBI Taxonomy" id="3034025"/>
    <lineage>
        <taxon>Archaea</taxon>
        <taxon>Methanobacteriati</taxon>
        <taxon>Methanobacteriota</taxon>
        <taxon>Stenosarchaea group</taxon>
        <taxon>Halobacteria</taxon>
        <taxon>Halobacteriales</taxon>
        <taxon>Haladaptataceae</taxon>
        <taxon>Halorussus</taxon>
    </lineage>
</organism>
<dbReference type="Pfam" id="PF24336">
    <property type="entry name" value="DUF7504"/>
    <property type="match status" value="1"/>
</dbReference>